<keyword evidence="2" id="KW-1185">Reference proteome</keyword>
<proteinExistence type="predicted"/>
<reference evidence="1 2" key="1">
    <citation type="journal article" date="2024" name="G3 (Bethesda)">
        <title>Genome assembly of Hibiscus sabdariffa L. provides insights into metabolisms of medicinal natural products.</title>
        <authorList>
            <person name="Kim T."/>
        </authorList>
    </citation>
    <scope>NUCLEOTIDE SEQUENCE [LARGE SCALE GENOMIC DNA]</scope>
    <source>
        <strain evidence="1">TK-2024</strain>
        <tissue evidence="1">Old leaves</tissue>
    </source>
</reference>
<comment type="caution">
    <text evidence="1">The sequence shown here is derived from an EMBL/GenBank/DDBJ whole genome shotgun (WGS) entry which is preliminary data.</text>
</comment>
<dbReference type="Proteomes" id="UP001396334">
    <property type="component" value="Unassembled WGS sequence"/>
</dbReference>
<organism evidence="1 2">
    <name type="scientific">Hibiscus sabdariffa</name>
    <name type="common">roselle</name>
    <dbReference type="NCBI Taxonomy" id="183260"/>
    <lineage>
        <taxon>Eukaryota</taxon>
        <taxon>Viridiplantae</taxon>
        <taxon>Streptophyta</taxon>
        <taxon>Embryophyta</taxon>
        <taxon>Tracheophyta</taxon>
        <taxon>Spermatophyta</taxon>
        <taxon>Magnoliopsida</taxon>
        <taxon>eudicotyledons</taxon>
        <taxon>Gunneridae</taxon>
        <taxon>Pentapetalae</taxon>
        <taxon>rosids</taxon>
        <taxon>malvids</taxon>
        <taxon>Malvales</taxon>
        <taxon>Malvaceae</taxon>
        <taxon>Malvoideae</taxon>
        <taxon>Hibiscus</taxon>
    </lineage>
</organism>
<accession>A0ABR2U2I9</accession>
<gene>
    <name evidence="1" type="ORF">V6N11_072021</name>
</gene>
<sequence>MEFMILPFDVWFIMNLQNKGKFVEDISLWEFLFPSMCWQLWKRRCGMFMDDNFFDSSDLVSRCRRVALEFSVSAATRSGIVNNARYRGVAVDRHWVKPMQGRVKANADGACNLATNMAAVRGVIHDEHGS</sequence>
<dbReference type="EMBL" id="JBBPBN010000003">
    <property type="protein sequence ID" value="KAK9043687.1"/>
    <property type="molecule type" value="Genomic_DNA"/>
</dbReference>
<protein>
    <submittedName>
        <fullName evidence="1">Uncharacterized protein</fullName>
    </submittedName>
</protein>
<evidence type="ECO:0000313" key="1">
    <source>
        <dbReference type="EMBL" id="KAK9043687.1"/>
    </source>
</evidence>
<evidence type="ECO:0000313" key="2">
    <source>
        <dbReference type="Proteomes" id="UP001396334"/>
    </source>
</evidence>
<name>A0ABR2U2I9_9ROSI</name>